<dbReference type="GO" id="GO:0070411">
    <property type="term" value="F:I-SMAD binding"/>
    <property type="evidence" value="ECO:0007669"/>
    <property type="project" value="TreeGrafter"/>
</dbReference>
<organism evidence="4">
    <name type="scientific">Isodiametra pulchra</name>
    <name type="common">Acoelomorph flatworm</name>
    <name type="synonym">Convoluta pulchra</name>
    <dbReference type="NCBI Taxonomy" id="504439"/>
    <lineage>
        <taxon>Eukaryota</taxon>
        <taxon>Metazoa</taxon>
        <taxon>Xenacoelomorpha</taxon>
        <taxon>Acoelomorpha</taxon>
        <taxon>Acoela</taxon>
        <taxon>Isodiametridae</taxon>
        <taxon>Isodiametra</taxon>
    </lineage>
</organism>
<evidence type="ECO:0000259" key="3">
    <source>
        <dbReference type="PROSITE" id="PS51076"/>
    </source>
</evidence>
<dbReference type="PANTHER" id="PTHR13703">
    <property type="entry name" value="SMAD"/>
    <property type="match status" value="1"/>
</dbReference>
<dbReference type="SUPFAM" id="SSF49879">
    <property type="entry name" value="SMAD/FHA domain"/>
    <property type="match status" value="1"/>
</dbReference>
<evidence type="ECO:0000256" key="2">
    <source>
        <dbReference type="ARBA" id="ARBA00023163"/>
    </source>
</evidence>
<dbReference type="GO" id="GO:0030154">
    <property type="term" value="P:cell differentiation"/>
    <property type="evidence" value="ECO:0007669"/>
    <property type="project" value="TreeGrafter"/>
</dbReference>
<feature type="domain" description="MH2" evidence="3">
    <location>
        <begin position="221"/>
        <end position="400"/>
    </location>
</feature>
<name>A0A2P1DVB5_ISOPU</name>
<dbReference type="GO" id="GO:0006357">
    <property type="term" value="P:regulation of transcription by RNA polymerase II"/>
    <property type="evidence" value="ECO:0007669"/>
    <property type="project" value="TreeGrafter"/>
</dbReference>
<keyword evidence="2" id="KW-0804">Transcription</keyword>
<dbReference type="SMART" id="SM00524">
    <property type="entry name" value="DWB"/>
    <property type="match status" value="1"/>
</dbReference>
<dbReference type="GO" id="GO:0071144">
    <property type="term" value="C:heteromeric SMAD protein complex"/>
    <property type="evidence" value="ECO:0007669"/>
    <property type="project" value="TreeGrafter"/>
</dbReference>
<keyword evidence="1" id="KW-0805">Transcription regulation</keyword>
<sequence>MLGSRACRSKLHDKIWRERKTMKRRPDEDSERRRQLFDQILSRLPLSVVEQIHACCTCDKSIPQLNPATSPCISAHDLSPPVKVHPFTCCCFGNRQPKDPPSSDLCYFWLCFLLSVLRYPDLDLDNTCAIKQSPLCHWKARRSKSSESSETSSQPERQLCFNPWHWSLVKESPRELDDTCLKGAEYRGPVPRPPFNSLQPGWETEEPLSVQGDAGNSDHAWCHLAFWEERCRVGSLQQGSKSAIFITNRQSNSISERASVVFLNDLTSKTAANNNFLPSNPTRERVSTGICLWRDPGGSIWLFNFDNLPVFVDSPSLYNAEKLDVRSTPAVRIGGGQCCRVFQVDAFRRLCCLVEGRALPIDPYSIRVSLAKGFGEGYSRTHITSCPIWFEVLLNRSIQP</sequence>
<reference evidence="4" key="1">
    <citation type="journal article" date="2018" name="Nature">
        <title>Convergent evolution of bilaterian nerve cords.</title>
        <authorList>
            <person name="Martin-Duran J.M."/>
            <person name="Pang K."/>
            <person name="Borve A."/>
            <person name="Le H.S."/>
            <person name="Furu A."/>
            <person name="Cannon J.T."/>
            <person name="Jondelius U."/>
            <person name="Hejnol A."/>
        </authorList>
    </citation>
    <scope>NUCLEOTIDE SEQUENCE</scope>
</reference>
<dbReference type="EMBL" id="KY709771">
    <property type="protein sequence ID" value="AVK72322.1"/>
    <property type="molecule type" value="mRNA"/>
</dbReference>
<evidence type="ECO:0000256" key="1">
    <source>
        <dbReference type="ARBA" id="ARBA00023015"/>
    </source>
</evidence>
<dbReference type="AlphaFoldDB" id="A0A2P1DVB5"/>
<dbReference type="InterPro" id="IPR017855">
    <property type="entry name" value="SMAD-like_dom_sf"/>
</dbReference>
<dbReference type="PANTHER" id="PTHR13703:SF54">
    <property type="entry name" value="MOTHERS AGAINST DECAPENTAPLEGIC HOMOLOG"/>
    <property type="match status" value="1"/>
</dbReference>
<dbReference type="InterPro" id="IPR013790">
    <property type="entry name" value="Dwarfin"/>
</dbReference>
<dbReference type="InterPro" id="IPR001132">
    <property type="entry name" value="SMAD_dom_Dwarfin-type"/>
</dbReference>
<accession>A0A2P1DVB5</accession>
<dbReference type="GO" id="GO:0060395">
    <property type="term" value="P:SMAD protein signal transduction"/>
    <property type="evidence" value="ECO:0007669"/>
    <property type="project" value="TreeGrafter"/>
</dbReference>
<dbReference type="Gene3D" id="2.60.200.10">
    <property type="match status" value="1"/>
</dbReference>
<dbReference type="InterPro" id="IPR008984">
    <property type="entry name" value="SMAD_FHA_dom_sf"/>
</dbReference>
<dbReference type="GO" id="GO:0140416">
    <property type="term" value="F:transcription regulator inhibitor activity"/>
    <property type="evidence" value="ECO:0007669"/>
    <property type="project" value="TreeGrafter"/>
</dbReference>
<dbReference type="Pfam" id="PF03166">
    <property type="entry name" value="MH2"/>
    <property type="match status" value="1"/>
</dbReference>
<dbReference type="PROSITE" id="PS51076">
    <property type="entry name" value="MH2"/>
    <property type="match status" value="1"/>
</dbReference>
<protein>
    <submittedName>
        <fullName evidence="4">SMAD6 protein</fullName>
    </submittedName>
</protein>
<proteinExistence type="evidence at transcript level"/>
<dbReference type="GO" id="GO:0009653">
    <property type="term" value="P:anatomical structure morphogenesis"/>
    <property type="evidence" value="ECO:0007669"/>
    <property type="project" value="TreeGrafter"/>
</dbReference>
<evidence type="ECO:0000313" key="4">
    <source>
        <dbReference type="EMBL" id="AVK72322.1"/>
    </source>
</evidence>